<reference evidence="2" key="2">
    <citation type="submission" date="2019-07" db="EMBL/GenBank/DDBJ databases">
        <authorList>
            <person name="Yang Y."/>
            <person name="Bocs S."/>
            <person name="Baudouin L."/>
        </authorList>
    </citation>
    <scope>NUCLEOTIDE SEQUENCE</scope>
    <source>
        <tissue evidence="2">Spear leaf of Hainan Tall coconut</tissue>
    </source>
</reference>
<feature type="coiled-coil region" evidence="1">
    <location>
        <begin position="46"/>
        <end position="95"/>
    </location>
</feature>
<gene>
    <name evidence="2" type="ORF">COCNU_09G002310</name>
</gene>
<dbReference type="AlphaFoldDB" id="A0A8K0N747"/>
<evidence type="ECO:0000313" key="2">
    <source>
        <dbReference type="EMBL" id="KAG1360768.1"/>
    </source>
</evidence>
<reference evidence="2" key="1">
    <citation type="journal article" date="2017" name="Gigascience">
        <title>The genome draft of coconut (Cocos nucifera).</title>
        <authorList>
            <person name="Xiao Y."/>
            <person name="Xu P."/>
            <person name="Fan H."/>
            <person name="Baudouin L."/>
            <person name="Xia W."/>
            <person name="Bocs S."/>
            <person name="Xu J."/>
            <person name="Li Q."/>
            <person name="Guo A."/>
            <person name="Zhou L."/>
            <person name="Li J."/>
            <person name="Wu Y."/>
            <person name="Ma Z."/>
            <person name="Armero A."/>
            <person name="Issali A.E."/>
            <person name="Liu N."/>
            <person name="Peng M."/>
            <person name="Yang Y."/>
        </authorList>
    </citation>
    <scope>NUCLEOTIDE SEQUENCE</scope>
    <source>
        <tissue evidence="2">Spear leaf of Hainan Tall coconut</tissue>
    </source>
</reference>
<protein>
    <submittedName>
        <fullName evidence="2">Uncharacterized protein</fullName>
    </submittedName>
</protein>
<name>A0A8K0N747_COCNU</name>
<dbReference type="InterPro" id="IPR044601">
    <property type="entry name" value="HMGB6/HMGB13"/>
</dbReference>
<dbReference type="PANTHER" id="PTHR46912:SF1">
    <property type="entry name" value="HIGH MOBILITY GROUP B PROTEIN 13"/>
    <property type="match status" value="1"/>
</dbReference>
<sequence>MLQITDLKDSPGPSKKELRIAMKQVVQLLQDNYPEFVARNIAKKCNEEYNQQMELYKQNKLEEAANLEKEEEELKQVLKQEALQLLKKMEKTENIIKVSPIVCNPSLLFRYPFCFHYIDMGFGVLRLVCGLQGFTLRYAGISFVSQKMIQR</sequence>
<proteinExistence type="predicted"/>
<evidence type="ECO:0000313" key="3">
    <source>
        <dbReference type="Proteomes" id="UP000797356"/>
    </source>
</evidence>
<dbReference type="EMBL" id="CM017880">
    <property type="protein sequence ID" value="KAG1360768.1"/>
    <property type="molecule type" value="Genomic_DNA"/>
</dbReference>
<accession>A0A8K0N747</accession>
<evidence type="ECO:0000256" key="1">
    <source>
        <dbReference type="SAM" id="Coils"/>
    </source>
</evidence>
<dbReference type="OrthoDB" id="1919336at2759"/>
<dbReference type="PANTHER" id="PTHR46912">
    <property type="entry name" value="HIGH MOBILITY GROUP B PROTEIN 13"/>
    <property type="match status" value="1"/>
</dbReference>
<dbReference type="GO" id="GO:0003677">
    <property type="term" value="F:DNA binding"/>
    <property type="evidence" value="ECO:0007669"/>
    <property type="project" value="InterPro"/>
</dbReference>
<organism evidence="2 3">
    <name type="scientific">Cocos nucifera</name>
    <name type="common">Coconut palm</name>
    <dbReference type="NCBI Taxonomy" id="13894"/>
    <lineage>
        <taxon>Eukaryota</taxon>
        <taxon>Viridiplantae</taxon>
        <taxon>Streptophyta</taxon>
        <taxon>Embryophyta</taxon>
        <taxon>Tracheophyta</taxon>
        <taxon>Spermatophyta</taxon>
        <taxon>Magnoliopsida</taxon>
        <taxon>Liliopsida</taxon>
        <taxon>Arecaceae</taxon>
        <taxon>Arecoideae</taxon>
        <taxon>Cocoseae</taxon>
        <taxon>Attaleinae</taxon>
        <taxon>Cocos</taxon>
    </lineage>
</organism>
<dbReference type="Proteomes" id="UP000797356">
    <property type="component" value="Chromosome 9"/>
</dbReference>
<comment type="caution">
    <text evidence="2">The sequence shown here is derived from an EMBL/GenBank/DDBJ whole genome shotgun (WGS) entry which is preliminary data.</text>
</comment>
<keyword evidence="3" id="KW-1185">Reference proteome</keyword>
<keyword evidence="1" id="KW-0175">Coiled coil</keyword>